<dbReference type="GO" id="GO:0042834">
    <property type="term" value="F:peptidoglycan binding"/>
    <property type="evidence" value="ECO:0007669"/>
    <property type="project" value="InterPro"/>
</dbReference>
<dbReference type="PROSITE" id="PS51724">
    <property type="entry name" value="SPOR"/>
    <property type="match status" value="1"/>
</dbReference>
<dbReference type="EMBL" id="FNHO01000008">
    <property type="protein sequence ID" value="SDM76322.1"/>
    <property type="molecule type" value="Genomic_DNA"/>
</dbReference>
<dbReference type="InterPro" id="IPR007730">
    <property type="entry name" value="SPOR-like_dom"/>
</dbReference>
<dbReference type="Gene3D" id="3.30.70.1070">
    <property type="entry name" value="Sporulation related repeat"/>
    <property type="match status" value="1"/>
</dbReference>
<evidence type="ECO:0000259" key="1">
    <source>
        <dbReference type="PROSITE" id="PS51724"/>
    </source>
</evidence>
<dbReference type="RefSeq" id="WP_043222068.1">
    <property type="nucleotide sequence ID" value="NZ_CP007511.1"/>
</dbReference>
<sequence length="225" mass="25244">MRWLLLLLLTLNVFYYLAHQQQAPFRVHQVAPVEGYTASSSALRLVTEAPPPLRESSSRAPEPGLCLFLGGFDQEAAARQVEQRLLSLDIKSGVQVIETNAGTDYWVYLPPLASRAASLRQLRELQSRNIDSYIVTVGDLANGISLGIFTQRDSAEAVVARLRDIDYEALIRELPRMHRRYWVRVEPRDSHLVDEGLLEGLVSSMPAMQHAQMSCDAIASPRVFE</sequence>
<dbReference type="Proteomes" id="UP000031271">
    <property type="component" value="Chromosome"/>
</dbReference>
<dbReference type="SUPFAM" id="SSF110997">
    <property type="entry name" value="Sporulation related repeat"/>
    <property type="match status" value="1"/>
</dbReference>
<organism evidence="2 4">
    <name type="scientific">Stutzerimonas balearica DSM 6083</name>
    <dbReference type="NCBI Taxonomy" id="1123016"/>
    <lineage>
        <taxon>Bacteria</taxon>
        <taxon>Pseudomonadati</taxon>
        <taxon>Pseudomonadota</taxon>
        <taxon>Gammaproteobacteria</taxon>
        <taxon>Pseudomonadales</taxon>
        <taxon>Pseudomonadaceae</taxon>
        <taxon>Stutzerimonas</taxon>
    </lineage>
</organism>
<reference evidence="4" key="1">
    <citation type="submission" date="2014-03" db="EMBL/GenBank/DDBJ databases">
        <title>Complete genome of Pseudomonas balearica DSM 6083T, a sewage water isolate from an enrichment with 2-methylnaphthalene.</title>
        <authorList>
            <person name="Salva-Serra F."/>
            <person name="Jaen-Luchoro D."/>
            <person name="Busquets A."/>
            <person name="Pena A."/>
            <person name="Gomila M."/>
            <person name="Bosch R."/>
            <person name="Nogales B."/>
            <person name="Garcia-Valdes E."/>
            <person name="Lalucat J."/>
            <person name="Bennasar A."/>
        </authorList>
    </citation>
    <scope>NUCLEOTIDE SEQUENCE [LARGE SCALE GENOMIC DNA]</scope>
    <source>
        <strain evidence="4">DSM 6083</strain>
    </source>
</reference>
<dbReference type="Proteomes" id="UP000182276">
    <property type="component" value="Unassembled WGS sequence"/>
</dbReference>
<proteinExistence type="predicted"/>
<dbReference type="KEGG" id="pbm:CL52_17785"/>
<name>A0A8D3Y426_9GAMM</name>
<dbReference type="EMBL" id="CP007511">
    <property type="protein sequence ID" value="AJE16799.1"/>
    <property type="molecule type" value="Genomic_DNA"/>
</dbReference>
<gene>
    <name evidence="2" type="ORF">CL52_17785</name>
    <name evidence="3" type="ORF">SAMN05660875_108207</name>
</gene>
<keyword evidence="5" id="KW-1185">Reference proteome</keyword>
<dbReference type="Pfam" id="PF05036">
    <property type="entry name" value="SPOR"/>
    <property type="match status" value="1"/>
</dbReference>
<feature type="domain" description="SPOR" evidence="1">
    <location>
        <begin position="59"/>
        <end position="137"/>
    </location>
</feature>
<evidence type="ECO:0000313" key="5">
    <source>
        <dbReference type="Proteomes" id="UP000182276"/>
    </source>
</evidence>
<protein>
    <submittedName>
        <fullName evidence="2">Sporulation protein</fullName>
    </submittedName>
    <submittedName>
        <fullName evidence="3">Sporulation related domain-containing protein</fullName>
    </submittedName>
</protein>
<reference evidence="3 5" key="2">
    <citation type="submission" date="2016-10" db="EMBL/GenBank/DDBJ databases">
        <authorList>
            <person name="Varghese N."/>
            <person name="Submissions S."/>
        </authorList>
    </citation>
    <scope>NUCLEOTIDE SEQUENCE [LARGE SCALE GENOMIC DNA]</scope>
    <source>
        <strain evidence="3 5">DSM 6083</strain>
    </source>
</reference>
<evidence type="ECO:0000313" key="4">
    <source>
        <dbReference type="Proteomes" id="UP000031271"/>
    </source>
</evidence>
<evidence type="ECO:0000313" key="2">
    <source>
        <dbReference type="EMBL" id="AJE16799.1"/>
    </source>
</evidence>
<dbReference type="AlphaFoldDB" id="A0A8D3Y426"/>
<reference evidence="2 4" key="3">
    <citation type="journal article" name="Genome Announc.">
        <title>Complete Genome Sequence of Pseudomonas balearica DSM 6083T.</title>
        <authorList>
            <person name="Bennasar-Figueras A."/>
            <person name="Salva-Serra F."/>
            <person name="Jaen-Luchoro D."/>
            <person name="Segui C."/>
            <person name="Aliaga F."/>
            <person name="Busquets A."/>
            <person name="Gomila M."/>
            <person name="Moore E.R."/>
            <person name="Lalucat J."/>
        </authorList>
    </citation>
    <scope>NUCLEOTIDE SEQUENCE [LARGE SCALE GENOMIC DNA]</scope>
    <source>
        <strain evidence="4">DSM 6083</strain>
        <strain evidence="2">DSM6083</strain>
    </source>
</reference>
<accession>A0A8D3Y426</accession>
<dbReference type="InterPro" id="IPR036680">
    <property type="entry name" value="SPOR-like_sf"/>
</dbReference>
<evidence type="ECO:0000313" key="3">
    <source>
        <dbReference type="EMBL" id="SDM76322.1"/>
    </source>
</evidence>
<dbReference type="GeneID" id="77261735"/>